<dbReference type="Proteomes" id="UP001141552">
    <property type="component" value="Unassembled WGS sequence"/>
</dbReference>
<sequence length="72" mass="8153">RSPSPTQSSPNSVSPPRRKGFSLHFAYVITQKLFGPVDWDYGMCNCGRQCKDAQLILKISLSIDPHRSDCWQ</sequence>
<keyword evidence="2" id="KW-1185">Reference proteome</keyword>
<organism evidence="1 2">
    <name type="scientific">Turnera subulata</name>
    <dbReference type="NCBI Taxonomy" id="218843"/>
    <lineage>
        <taxon>Eukaryota</taxon>
        <taxon>Viridiplantae</taxon>
        <taxon>Streptophyta</taxon>
        <taxon>Embryophyta</taxon>
        <taxon>Tracheophyta</taxon>
        <taxon>Spermatophyta</taxon>
        <taxon>Magnoliopsida</taxon>
        <taxon>eudicotyledons</taxon>
        <taxon>Gunneridae</taxon>
        <taxon>Pentapetalae</taxon>
        <taxon>rosids</taxon>
        <taxon>fabids</taxon>
        <taxon>Malpighiales</taxon>
        <taxon>Passifloraceae</taxon>
        <taxon>Turnera</taxon>
    </lineage>
</organism>
<gene>
    <name evidence="1" type="ORF">Tsubulata_004812</name>
</gene>
<evidence type="ECO:0000313" key="2">
    <source>
        <dbReference type="Proteomes" id="UP001141552"/>
    </source>
</evidence>
<reference evidence="1" key="1">
    <citation type="submission" date="2022-02" db="EMBL/GenBank/DDBJ databases">
        <authorList>
            <person name="Henning P.M."/>
            <person name="McCubbin A.G."/>
            <person name="Shore J.S."/>
        </authorList>
    </citation>
    <scope>NUCLEOTIDE SEQUENCE</scope>
    <source>
        <strain evidence="1">F60SS</strain>
        <tissue evidence="1">Leaves</tissue>
    </source>
</reference>
<name>A0A9Q0F9W5_9ROSI</name>
<dbReference type="EMBL" id="JAKUCV010006391">
    <property type="protein sequence ID" value="KAJ4827583.1"/>
    <property type="molecule type" value="Genomic_DNA"/>
</dbReference>
<comment type="caution">
    <text evidence="1">The sequence shown here is derived from an EMBL/GenBank/DDBJ whole genome shotgun (WGS) entry which is preliminary data.</text>
</comment>
<proteinExistence type="predicted"/>
<protein>
    <submittedName>
        <fullName evidence="1">Uncharacterized protein</fullName>
    </submittedName>
</protein>
<dbReference type="AlphaFoldDB" id="A0A9Q0F9W5"/>
<reference evidence="1" key="2">
    <citation type="journal article" date="2023" name="Plants (Basel)">
        <title>Annotation of the Turnera subulata (Passifloraceae) Draft Genome Reveals the S-Locus Evolved after the Divergence of Turneroideae from Passifloroideae in a Stepwise Manner.</title>
        <authorList>
            <person name="Henning P.M."/>
            <person name="Roalson E.H."/>
            <person name="Mir W."/>
            <person name="McCubbin A.G."/>
            <person name="Shore J.S."/>
        </authorList>
    </citation>
    <scope>NUCLEOTIDE SEQUENCE</scope>
    <source>
        <strain evidence="1">F60SS</strain>
    </source>
</reference>
<accession>A0A9Q0F9W5</accession>
<feature type="non-terminal residue" evidence="1">
    <location>
        <position position="72"/>
    </location>
</feature>
<evidence type="ECO:0000313" key="1">
    <source>
        <dbReference type="EMBL" id="KAJ4827583.1"/>
    </source>
</evidence>